<dbReference type="OrthoDB" id="10564795at2759"/>
<evidence type="ECO:0000256" key="1">
    <source>
        <dbReference type="SAM" id="MobiDB-lite"/>
    </source>
</evidence>
<dbReference type="AlphaFoldDB" id="A0A0G2J1U2"/>
<accession>A0A0G2J1U2</accession>
<evidence type="ECO:0000313" key="2">
    <source>
        <dbReference type="EMBL" id="KKZ63524.1"/>
    </source>
</evidence>
<name>A0A0G2J1U2_9EURO</name>
<feature type="region of interest" description="Disordered" evidence="1">
    <location>
        <begin position="184"/>
        <end position="205"/>
    </location>
</feature>
<dbReference type="Proteomes" id="UP000034164">
    <property type="component" value="Unassembled WGS sequence"/>
</dbReference>
<dbReference type="EMBL" id="LCZI01000971">
    <property type="protein sequence ID" value="KKZ63524.1"/>
    <property type="molecule type" value="Genomic_DNA"/>
</dbReference>
<proteinExistence type="predicted"/>
<reference evidence="3" key="1">
    <citation type="journal article" date="2015" name="PLoS Genet.">
        <title>The dynamic genome and transcriptome of the human fungal pathogen Blastomyces and close relative Emmonsia.</title>
        <authorList>
            <person name="Munoz J.F."/>
            <person name="Gauthier G.M."/>
            <person name="Desjardins C.A."/>
            <person name="Gallo J.E."/>
            <person name="Holder J."/>
            <person name="Sullivan T.D."/>
            <person name="Marty A.J."/>
            <person name="Carmen J.C."/>
            <person name="Chen Z."/>
            <person name="Ding L."/>
            <person name="Gujja S."/>
            <person name="Magrini V."/>
            <person name="Misas E."/>
            <person name="Mitreva M."/>
            <person name="Priest M."/>
            <person name="Saif S."/>
            <person name="Whiston E.A."/>
            <person name="Young S."/>
            <person name="Zeng Q."/>
            <person name="Goldman W.E."/>
            <person name="Mardis E.R."/>
            <person name="Taylor J.W."/>
            <person name="McEwen J.G."/>
            <person name="Clay O.K."/>
            <person name="Klein B.S."/>
            <person name="Cuomo C.A."/>
        </authorList>
    </citation>
    <scope>NUCLEOTIDE SEQUENCE [LARGE SCALE GENOMIC DNA]</scope>
    <source>
        <strain evidence="3">UAMH 3008</strain>
    </source>
</reference>
<evidence type="ECO:0000313" key="3">
    <source>
        <dbReference type="Proteomes" id="UP000034164"/>
    </source>
</evidence>
<organism evidence="2 3">
    <name type="scientific">[Emmonsia] crescens</name>
    <dbReference type="NCBI Taxonomy" id="73230"/>
    <lineage>
        <taxon>Eukaryota</taxon>
        <taxon>Fungi</taxon>
        <taxon>Dikarya</taxon>
        <taxon>Ascomycota</taxon>
        <taxon>Pezizomycotina</taxon>
        <taxon>Eurotiomycetes</taxon>
        <taxon>Eurotiomycetidae</taxon>
        <taxon>Onygenales</taxon>
        <taxon>Ajellomycetaceae</taxon>
        <taxon>Emergomyces</taxon>
    </lineage>
</organism>
<sequence>MSGNVEKARRLLPLLQQMCGGDGPYDILPERIGGIVQRADSVAGVSSLDKFDFRGWHYVLNSSLLLTLSNAGFKDGPMYGRFAFLYESYAGCRECIQRLKSVMKQHLDISVPQVFFLSEFGSMVMAQALARSLGYDLSKESLDTLEEKAAGQILWAHSLCWTKTYSVAADVVSYLYQFNATPWDSEQRPQQDGGEGREDKPDETLTVDPAVCATKILEADPAELNTFVNDMSTLLALARAGSVCPASATPGAPYSSCTRGLQFASSPVQSARFP</sequence>
<protein>
    <submittedName>
        <fullName evidence="2">Uncharacterized protein</fullName>
    </submittedName>
</protein>
<comment type="caution">
    <text evidence="2">The sequence shown here is derived from an EMBL/GenBank/DDBJ whole genome shotgun (WGS) entry which is preliminary data.</text>
</comment>
<feature type="compositionally biased region" description="Basic and acidic residues" evidence="1">
    <location>
        <begin position="185"/>
        <end position="203"/>
    </location>
</feature>
<dbReference type="VEuPathDB" id="FungiDB:EMCG_02149"/>
<gene>
    <name evidence="2" type="ORF">EMCG_02149</name>
</gene>